<dbReference type="Gene3D" id="3.20.10.10">
    <property type="entry name" value="D-amino Acid Aminotransferase, subunit A, domain 2"/>
    <property type="match status" value="1"/>
</dbReference>
<evidence type="ECO:0000256" key="4">
    <source>
        <dbReference type="ARBA" id="ARBA00022898"/>
    </source>
</evidence>
<proteinExistence type="inferred from homology"/>
<evidence type="ECO:0000256" key="7">
    <source>
        <dbReference type="ARBA" id="ARBA00035633"/>
    </source>
</evidence>
<dbReference type="GO" id="GO:0005829">
    <property type="term" value="C:cytosol"/>
    <property type="evidence" value="ECO:0007669"/>
    <property type="project" value="TreeGrafter"/>
</dbReference>
<comment type="cofactor">
    <cofactor evidence="1">
        <name>pyridoxal 5'-phosphate</name>
        <dbReference type="ChEBI" id="CHEBI:597326"/>
    </cofactor>
</comment>
<evidence type="ECO:0000256" key="6">
    <source>
        <dbReference type="ARBA" id="ARBA00023239"/>
    </source>
</evidence>
<dbReference type="GO" id="GO:0030170">
    <property type="term" value="F:pyridoxal phosphate binding"/>
    <property type="evidence" value="ECO:0007669"/>
    <property type="project" value="InterPro"/>
</dbReference>
<dbReference type="InterPro" id="IPR036038">
    <property type="entry name" value="Aminotransferase-like"/>
</dbReference>
<dbReference type="InterPro" id="IPR050571">
    <property type="entry name" value="Class-IV_PLP-Dep_Aminotrnsfr"/>
</dbReference>
<dbReference type="GO" id="GO:0008153">
    <property type="term" value="P:4-aminobenzoate biosynthetic process"/>
    <property type="evidence" value="ECO:0007669"/>
    <property type="project" value="TreeGrafter"/>
</dbReference>
<dbReference type="AlphaFoldDB" id="A0A0N1JT47"/>
<dbReference type="OrthoDB" id="9805628at2"/>
<evidence type="ECO:0000256" key="8">
    <source>
        <dbReference type="ARBA" id="ARBA00035676"/>
    </source>
</evidence>
<dbReference type="Proteomes" id="UP000037939">
    <property type="component" value="Unassembled WGS sequence"/>
</dbReference>
<comment type="catalytic activity">
    <reaction evidence="9">
        <text>4-amino-4-deoxychorismate = 4-aminobenzoate + pyruvate + H(+)</text>
        <dbReference type="Rhea" id="RHEA:16201"/>
        <dbReference type="ChEBI" id="CHEBI:15361"/>
        <dbReference type="ChEBI" id="CHEBI:15378"/>
        <dbReference type="ChEBI" id="CHEBI:17836"/>
        <dbReference type="ChEBI" id="CHEBI:58406"/>
        <dbReference type="EC" id="4.1.3.38"/>
    </reaction>
</comment>
<keyword evidence="5" id="KW-0289">Folate biosynthesis</keyword>
<evidence type="ECO:0000313" key="10">
    <source>
        <dbReference type="EMBL" id="KPC53259.1"/>
    </source>
</evidence>
<dbReference type="RefSeq" id="WP_053937506.1">
    <property type="nucleotide sequence ID" value="NZ_LAQT01000007.1"/>
</dbReference>
<comment type="similarity">
    <text evidence="2">Belongs to the class-IV pyridoxal-phosphate-dependent aminotransferase family.</text>
</comment>
<dbReference type="Gene3D" id="3.30.470.10">
    <property type="match status" value="1"/>
</dbReference>
<dbReference type="NCBIfam" id="TIGR03461">
    <property type="entry name" value="pabC_Proteo"/>
    <property type="match status" value="1"/>
</dbReference>
<dbReference type="InterPro" id="IPR017824">
    <property type="entry name" value="Aminodeoxychorismate_lyase_IV"/>
</dbReference>
<dbReference type="InterPro" id="IPR043132">
    <property type="entry name" value="BCAT-like_C"/>
</dbReference>
<keyword evidence="11" id="KW-1185">Reference proteome</keyword>
<dbReference type="PATRIC" id="fig|857265.3.peg.1898"/>
<dbReference type="GO" id="GO:0046656">
    <property type="term" value="P:folic acid biosynthetic process"/>
    <property type="evidence" value="ECO:0007669"/>
    <property type="project" value="UniProtKB-KW"/>
</dbReference>
<accession>A0A0N1JT47</accession>
<evidence type="ECO:0000256" key="2">
    <source>
        <dbReference type="ARBA" id="ARBA00009320"/>
    </source>
</evidence>
<evidence type="ECO:0000256" key="3">
    <source>
        <dbReference type="ARBA" id="ARBA00011738"/>
    </source>
</evidence>
<comment type="subunit">
    <text evidence="3">Homodimer.</text>
</comment>
<dbReference type="PANTHER" id="PTHR42743:SF2">
    <property type="entry name" value="AMINODEOXYCHORISMATE LYASE"/>
    <property type="match status" value="1"/>
</dbReference>
<evidence type="ECO:0000256" key="1">
    <source>
        <dbReference type="ARBA" id="ARBA00001933"/>
    </source>
</evidence>
<evidence type="ECO:0000256" key="9">
    <source>
        <dbReference type="ARBA" id="ARBA00049529"/>
    </source>
</evidence>
<dbReference type="PANTHER" id="PTHR42743">
    <property type="entry name" value="AMINO-ACID AMINOTRANSFERASE"/>
    <property type="match status" value="1"/>
</dbReference>
<dbReference type="GO" id="GO:0008696">
    <property type="term" value="F:4-amino-4-deoxychorismate lyase activity"/>
    <property type="evidence" value="ECO:0007669"/>
    <property type="project" value="UniProtKB-EC"/>
</dbReference>
<dbReference type="InterPro" id="IPR043131">
    <property type="entry name" value="BCAT-like_N"/>
</dbReference>
<evidence type="ECO:0000256" key="5">
    <source>
        <dbReference type="ARBA" id="ARBA00022909"/>
    </source>
</evidence>
<name>A0A0N1JT47_9NEIS</name>
<dbReference type="EC" id="4.1.3.38" evidence="8"/>
<dbReference type="Pfam" id="PF01063">
    <property type="entry name" value="Aminotran_4"/>
    <property type="match status" value="1"/>
</dbReference>
<reference evidence="10 11" key="1">
    <citation type="submission" date="2015-07" db="EMBL/GenBank/DDBJ databases">
        <title>Draft genome sequence of the Amantichitinum ursilacus IGB-41, a new chitin-degrading bacterium.</title>
        <authorList>
            <person name="Kirstahler P."/>
            <person name="Guenther M."/>
            <person name="Grumaz C."/>
            <person name="Rupp S."/>
            <person name="Zibek S."/>
            <person name="Sohn K."/>
        </authorList>
    </citation>
    <scope>NUCLEOTIDE SEQUENCE [LARGE SCALE GENOMIC DNA]</scope>
    <source>
        <strain evidence="10 11">IGB-41</strain>
    </source>
</reference>
<protein>
    <recommendedName>
        <fullName evidence="8">aminodeoxychorismate lyase</fullName>
        <ecNumber evidence="8">4.1.3.38</ecNumber>
    </recommendedName>
</protein>
<dbReference type="EMBL" id="LAQT01000007">
    <property type="protein sequence ID" value="KPC53259.1"/>
    <property type="molecule type" value="Genomic_DNA"/>
</dbReference>
<dbReference type="InterPro" id="IPR001544">
    <property type="entry name" value="Aminotrans_IV"/>
</dbReference>
<dbReference type="STRING" id="857265.WG78_09220"/>
<keyword evidence="4" id="KW-0663">Pyridoxal phosphate</keyword>
<comment type="pathway">
    <text evidence="7">Cofactor biosynthesis; tetrahydrofolate biosynthesis; 4-aminobenzoate from chorismate: step 2/2.</text>
</comment>
<comment type="caution">
    <text evidence="10">The sequence shown here is derived from an EMBL/GenBank/DDBJ whole genome shotgun (WGS) entry which is preliminary data.</text>
</comment>
<sequence length="281" mass="30255">MSMLARINGVAATHIALTDRGLQFGDGVFRTLRIDDGRIAFWQRHSDKLAQDALALGITPPPAQFWLDEIAALGLRDATLKLIITRGNTPRGYAWPADLSANCIVQAHAGPAHRADPAGLKLCVCQTPATWQPRLAGIKHLNRLENVLARAEIAAAGCDEGVLLDRDGAVVEGCMSNILLLLHDQHGPALITPPLHDSGVAGVMRSVAIDAAAQLGWAIRLQEIRLPDVLAAAQVWLSNSLLGVQYVSGVGRQIWTPTVHHAALQQSVRALLSKEWHQLLS</sequence>
<organism evidence="10 11">
    <name type="scientific">Amantichitinum ursilacus</name>
    <dbReference type="NCBI Taxonomy" id="857265"/>
    <lineage>
        <taxon>Bacteria</taxon>
        <taxon>Pseudomonadati</taxon>
        <taxon>Pseudomonadota</taxon>
        <taxon>Betaproteobacteria</taxon>
        <taxon>Neisseriales</taxon>
        <taxon>Chitinibacteraceae</taxon>
        <taxon>Amantichitinum</taxon>
    </lineage>
</organism>
<gene>
    <name evidence="10" type="primary">pabC</name>
    <name evidence="10" type="ORF">WG78_09220</name>
</gene>
<keyword evidence="6 10" id="KW-0456">Lyase</keyword>
<evidence type="ECO:0000313" key="11">
    <source>
        <dbReference type="Proteomes" id="UP000037939"/>
    </source>
</evidence>
<dbReference type="SUPFAM" id="SSF56752">
    <property type="entry name" value="D-aminoacid aminotransferase-like PLP-dependent enzymes"/>
    <property type="match status" value="1"/>
</dbReference>